<protein>
    <submittedName>
        <fullName evidence="2">Uncharacterized protein</fullName>
    </submittedName>
</protein>
<dbReference type="AlphaFoldDB" id="A0A433TJ92"/>
<gene>
    <name evidence="2" type="ORF">EGW08_010596</name>
</gene>
<name>A0A433TJ92_ELYCH</name>
<keyword evidence="1" id="KW-0812">Transmembrane</keyword>
<comment type="caution">
    <text evidence="2">The sequence shown here is derived from an EMBL/GenBank/DDBJ whole genome shotgun (WGS) entry which is preliminary data.</text>
</comment>
<proteinExistence type="predicted"/>
<reference evidence="2 3" key="1">
    <citation type="submission" date="2019-01" db="EMBL/GenBank/DDBJ databases">
        <title>A draft genome assembly of the solar-powered sea slug Elysia chlorotica.</title>
        <authorList>
            <person name="Cai H."/>
            <person name="Li Q."/>
            <person name="Fang X."/>
            <person name="Li J."/>
            <person name="Curtis N.E."/>
            <person name="Altenburger A."/>
            <person name="Shibata T."/>
            <person name="Feng M."/>
            <person name="Maeda T."/>
            <person name="Schwartz J.A."/>
            <person name="Shigenobu S."/>
            <person name="Lundholm N."/>
            <person name="Nishiyama T."/>
            <person name="Yang H."/>
            <person name="Hasebe M."/>
            <person name="Li S."/>
            <person name="Pierce S.K."/>
            <person name="Wang J."/>
        </authorList>
    </citation>
    <scope>NUCLEOTIDE SEQUENCE [LARGE SCALE GENOMIC DNA]</scope>
    <source>
        <strain evidence="2">EC2010</strain>
        <tissue evidence="2">Whole organism of an adult</tissue>
    </source>
</reference>
<keyword evidence="3" id="KW-1185">Reference proteome</keyword>
<dbReference type="Proteomes" id="UP000271974">
    <property type="component" value="Unassembled WGS sequence"/>
</dbReference>
<feature type="transmembrane region" description="Helical" evidence="1">
    <location>
        <begin position="12"/>
        <end position="31"/>
    </location>
</feature>
<evidence type="ECO:0000313" key="2">
    <source>
        <dbReference type="EMBL" id="RUS81633.1"/>
    </source>
</evidence>
<accession>A0A433TJ92</accession>
<evidence type="ECO:0000256" key="1">
    <source>
        <dbReference type="SAM" id="Phobius"/>
    </source>
</evidence>
<sequence length="174" mass="19697">MPSKRCIHRRICCIMSRIPAPVCLMAVVFWARRRYLMKRIASYVVTSRDDVFDEIMLFIIENDCSTRGPVKMDRHAVTTFSTEGYLLSLKTELHHTSRSTPSAATMSTSACMSIISLLKPGASMVGKKSGSFFKRIPVSVWPKAKGSRRDSVDRTVLLKGNFFCIYFAVEMNEL</sequence>
<keyword evidence="1" id="KW-1133">Transmembrane helix</keyword>
<dbReference type="EMBL" id="RQTK01000326">
    <property type="protein sequence ID" value="RUS81633.1"/>
    <property type="molecule type" value="Genomic_DNA"/>
</dbReference>
<evidence type="ECO:0000313" key="3">
    <source>
        <dbReference type="Proteomes" id="UP000271974"/>
    </source>
</evidence>
<organism evidence="2 3">
    <name type="scientific">Elysia chlorotica</name>
    <name type="common">Eastern emerald elysia</name>
    <name type="synonym">Sea slug</name>
    <dbReference type="NCBI Taxonomy" id="188477"/>
    <lineage>
        <taxon>Eukaryota</taxon>
        <taxon>Metazoa</taxon>
        <taxon>Spiralia</taxon>
        <taxon>Lophotrochozoa</taxon>
        <taxon>Mollusca</taxon>
        <taxon>Gastropoda</taxon>
        <taxon>Heterobranchia</taxon>
        <taxon>Euthyneura</taxon>
        <taxon>Panpulmonata</taxon>
        <taxon>Sacoglossa</taxon>
        <taxon>Placobranchoidea</taxon>
        <taxon>Plakobranchidae</taxon>
        <taxon>Elysia</taxon>
    </lineage>
</organism>
<keyword evidence="1" id="KW-0472">Membrane</keyword>